<dbReference type="PROSITE" id="PS01129">
    <property type="entry name" value="PSI_RLU"/>
    <property type="match status" value="1"/>
</dbReference>
<dbReference type="EC" id="5.4.99.29" evidence="9"/>
<keyword evidence="18" id="KW-1185">Reference proteome</keyword>
<evidence type="ECO:0000256" key="12">
    <source>
        <dbReference type="ARBA" id="ARBA00042372"/>
    </source>
</evidence>
<evidence type="ECO:0000313" key="17">
    <source>
        <dbReference type="EMBL" id="GGF64844.1"/>
    </source>
</evidence>
<evidence type="ECO:0000256" key="7">
    <source>
        <dbReference type="ARBA" id="ARBA00037305"/>
    </source>
</evidence>
<comment type="catalytic activity">
    <reaction evidence="5">
        <text>uridine(32) in tRNA = pseudouridine(32) in tRNA</text>
        <dbReference type="Rhea" id="RHEA:42544"/>
        <dbReference type="Rhea" id="RHEA-COMP:10107"/>
        <dbReference type="Rhea" id="RHEA-COMP:10108"/>
        <dbReference type="ChEBI" id="CHEBI:65314"/>
        <dbReference type="ChEBI" id="CHEBI:65315"/>
        <dbReference type="EC" id="5.4.99.28"/>
    </reaction>
</comment>
<evidence type="ECO:0000256" key="14">
    <source>
        <dbReference type="ARBA" id="ARBA00042883"/>
    </source>
</evidence>
<dbReference type="GO" id="GO:0160151">
    <property type="term" value="F:tRNA pseudouridine(32) synthase activity"/>
    <property type="evidence" value="ECO:0007669"/>
    <property type="project" value="UniProtKB-EC"/>
</dbReference>
<name>A0A917FCG7_9PROT</name>
<dbReference type="InterPro" id="IPR006145">
    <property type="entry name" value="PsdUridine_synth_RsuA/RluA"/>
</dbReference>
<evidence type="ECO:0000256" key="13">
    <source>
        <dbReference type="ARBA" id="ARBA00042844"/>
    </source>
</evidence>
<feature type="domain" description="Pseudouridine synthase RsuA/RluA-like" evidence="16">
    <location>
        <begin position="22"/>
        <end position="168"/>
    </location>
</feature>
<comment type="similarity">
    <text evidence="1">Belongs to the pseudouridine synthase RluA family.</text>
</comment>
<dbReference type="Pfam" id="PF00849">
    <property type="entry name" value="PseudoU_synth_2"/>
    <property type="match status" value="1"/>
</dbReference>
<evidence type="ECO:0000256" key="9">
    <source>
        <dbReference type="ARBA" id="ARBA00038945"/>
    </source>
</evidence>
<dbReference type="EMBL" id="BMHV01000012">
    <property type="protein sequence ID" value="GGF64844.1"/>
    <property type="molecule type" value="Genomic_DNA"/>
</dbReference>
<dbReference type="Proteomes" id="UP000632498">
    <property type="component" value="Unassembled WGS sequence"/>
</dbReference>
<dbReference type="InterPro" id="IPR020103">
    <property type="entry name" value="PsdUridine_synth_cat_dom_sf"/>
</dbReference>
<dbReference type="GO" id="GO:0000455">
    <property type="term" value="P:enzyme-directed rRNA pseudouridine synthesis"/>
    <property type="evidence" value="ECO:0007669"/>
    <property type="project" value="TreeGrafter"/>
</dbReference>
<organism evidence="17 18">
    <name type="scientific">Terasakiella brassicae</name>
    <dbReference type="NCBI Taxonomy" id="1634917"/>
    <lineage>
        <taxon>Bacteria</taxon>
        <taxon>Pseudomonadati</taxon>
        <taxon>Pseudomonadota</taxon>
        <taxon>Alphaproteobacteria</taxon>
        <taxon>Rhodospirillales</taxon>
        <taxon>Terasakiellaceae</taxon>
        <taxon>Terasakiella</taxon>
    </lineage>
</organism>
<reference evidence="17" key="2">
    <citation type="submission" date="2020-09" db="EMBL/GenBank/DDBJ databases">
        <authorList>
            <person name="Sun Q."/>
            <person name="Zhou Y."/>
        </authorList>
    </citation>
    <scope>NUCLEOTIDE SEQUENCE</scope>
    <source>
        <strain evidence="17">CGMCC 1.15254</strain>
    </source>
</reference>
<keyword evidence="3" id="KW-0819">tRNA processing</keyword>
<dbReference type="SUPFAM" id="SSF55120">
    <property type="entry name" value="Pseudouridine synthase"/>
    <property type="match status" value="1"/>
</dbReference>
<dbReference type="Gene3D" id="3.30.2350.10">
    <property type="entry name" value="Pseudouridine synthase"/>
    <property type="match status" value="1"/>
</dbReference>
<sequence length="218" mass="25057">MTNVFEYVPPQGEIPILYVDEHIVVLNKPSGLLSVPGRDPAHRDSLQTRVQERFAQATTVHRLDMDTSGIVIMALHKEAHRHLSRQFENKCCTKTYVCLVDGLVEADCGSVDLPLRCDWPNRPLQMVDHELGKKALTHWKVLERLVDRTRLELHPVTGRSHQLRVHCLSMGHPILGDRFYADEQAVTKEKRLCLHAQALRIFHPVLQDELFFECPSEF</sequence>
<dbReference type="AlphaFoldDB" id="A0A917FCG7"/>
<dbReference type="GO" id="GO:0160142">
    <property type="term" value="F:23S rRNA pseudouridine(746) synthase activity"/>
    <property type="evidence" value="ECO:0007669"/>
    <property type="project" value="UniProtKB-EC"/>
</dbReference>
<dbReference type="GO" id="GO:0008033">
    <property type="term" value="P:tRNA processing"/>
    <property type="evidence" value="ECO:0007669"/>
    <property type="project" value="UniProtKB-KW"/>
</dbReference>
<evidence type="ECO:0000313" key="18">
    <source>
        <dbReference type="Proteomes" id="UP000632498"/>
    </source>
</evidence>
<evidence type="ECO:0000256" key="3">
    <source>
        <dbReference type="ARBA" id="ARBA00022694"/>
    </source>
</evidence>
<evidence type="ECO:0000256" key="6">
    <source>
        <dbReference type="ARBA" id="ARBA00036916"/>
    </source>
</evidence>
<evidence type="ECO:0000256" key="4">
    <source>
        <dbReference type="ARBA" id="ARBA00023235"/>
    </source>
</evidence>
<evidence type="ECO:0000256" key="10">
    <source>
        <dbReference type="ARBA" id="ARBA00039988"/>
    </source>
</evidence>
<accession>A0A917FCG7</accession>
<comment type="catalytic activity">
    <reaction evidence="6">
        <text>uridine(746) in 23S rRNA = pseudouridine(746) in 23S rRNA</text>
        <dbReference type="Rhea" id="RHEA:42548"/>
        <dbReference type="Rhea" id="RHEA-COMP:10109"/>
        <dbReference type="Rhea" id="RHEA-COMP:10110"/>
        <dbReference type="ChEBI" id="CHEBI:65314"/>
        <dbReference type="ChEBI" id="CHEBI:65315"/>
        <dbReference type="EC" id="5.4.99.29"/>
    </reaction>
</comment>
<gene>
    <name evidence="17" type="ORF">GCM10011332_18640</name>
</gene>
<evidence type="ECO:0000259" key="16">
    <source>
        <dbReference type="Pfam" id="PF00849"/>
    </source>
</evidence>
<comment type="caution">
    <text evidence="17">The sequence shown here is derived from an EMBL/GenBank/DDBJ whole genome shotgun (WGS) entry which is preliminary data.</text>
</comment>
<keyword evidence="2" id="KW-0698">rRNA processing</keyword>
<dbReference type="InterPro" id="IPR006224">
    <property type="entry name" value="PsdUridine_synth_RluA-like_CS"/>
</dbReference>
<evidence type="ECO:0000256" key="8">
    <source>
        <dbReference type="ARBA" id="ARBA00038944"/>
    </source>
</evidence>
<dbReference type="InterPro" id="IPR050188">
    <property type="entry name" value="RluA_PseudoU_synthase"/>
</dbReference>
<dbReference type="PANTHER" id="PTHR21600">
    <property type="entry name" value="MITOCHONDRIAL RNA PSEUDOURIDINE SYNTHASE"/>
    <property type="match status" value="1"/>
</dbReference>
<evidence type="ECO:0000256" key="2">
    <source>
        <dbReference type="ARBA" id="ARBA00022552"/>
    </source>
</evidence>
<dbReference type="EC" id="5.4.99.28" evidence="8"/>
<dbReference type="GO" id="GO:0003723">
    <property type="term" value="F:RNA binding"/>
    <property type="evidence" value="ECO:0007669"/>
    <property type="project" value="InterPro"/>
</dbReference>
<proteinExistence type="inferred from homology"/>
<evidence type="ECO:0000256" key="1">
    <source>
        <dbReference type="ARBA" id="ARBA00010876"/>
    </source>
</evidence>
<dbReference type="CDD" id="cd02869">
    <property type="entry name" value="PseudoU_synth_RluA_like"/>
    <property type="match status" value="1"/>
</dbReference>
<evidence type="ECO:0000256" key="11">
    <source>
        <dbReference type="ARBA" id="ARBA00041266"/>
    </source>
</evidence>
<dbReference type="PANTHER" id="PTHR21600:SF91">
    <property type="entry name" value="DUAL-SPECIFICITY RNA PSEUDOURIDINE SYNTHASE RLUA"/>
    <property type="match status" value="1"/>
</dbReference>
<reference evidence="17" key="1">
    <citation type="journal article" date="2014" name="Int. J. Syst. Evol. Microbiol.">
        <title>Complete genome sequence of Corynebacterium casei LMG S-19264T (=DSM 44701T), isolated from a smear-ripened cheese.</title>
        <authorList>
            <consortium name="US DOE Joint Genome Institute (JGI-PGF)"/>
            <person name="Walter F."/>
            <person name="Albersmeier A."/>
            <person name="Kalinowski J."/>
            <person name="Ruckert C."/>
        </authorList>
    </citation>
    <scope>NUCLEOTIDE SEQUENCE</scope>
    <source>
        <strain evidence="17">CGMCC 1.15254</strain>
    </source>
</reference>
<keyword evidence="4" id="KW-0413">Isomerase</keyword>
<comment type="function">
    <text evidence="7">Dual specificity enzyme that catalyzes the synthesis of pseudouridine from uracil-746 in 23S ribosomal RNA and from uracil-32 in the anticodon stem and loop of transfer RNAs.</text>
</comment>
<dbReference type="RefSeq" id="WP_188664169.1">
    <property type="nucleotide sequence ID" value="NZ_BMHV01000012.1"/>
</dbReference>
<evidence type="ECO:0000256" key="15">
    <source>
        <dbReference type="ARBA" id="ARBA00043143"/>
    </source>
</evidence>
<evidence type="ECO:0000256" key="5">
    <source>
        <dbReference type="ARBA" id="ARBA00036184"/>
    </source>
</evidence>
<protein>
    <recommendedName>
        <fullName evidence="10">Dual-specificity RNA pseudouridine synthase RluA</fullName>
        <ecNumber evidence="8">5.4.99.28</ecNumber>
        <ecNumber evidence="9">5.4.99.29</ecNumber>
    </recommendedName>
    <alternativeName>
        <fullName evidence="11">23S rRNA pseudouridine(746) synthase</fullName>
    </alternativeName>
    <alternativeName>
        <fullName evidence="14">Ribosomal large subunit pseudouridine synthase A</fullName>
    </alternativeName>
    <alternativeName>
        <fullName evidence="13">rRNA pseudouridylate synthase A</fullName>
    </alternativeName>
    <alternativeName>
        <fullName evidence="15">rRNA-uridine isomerase A</fullName>
    </alternativeName>
    <alternativeName>
        <fullName evidence="12">tRNA pseudouridine(32) synthase</fullName>
    </alternativeName>
</protein>